<sequence length="115" mass="12458">MSDEHKDLPPEEPREPYTPASPIKRTWAWVAIVYVLLCTVLFTYYLATARVLIGLGPLMVCPALAGLAVTAVLRYRSGQSRGGVLACLSLIGICVVLLLINLYVGIPSLLRNFGG</sequence>
<reference evidence="3" key="2">
    <citation type="submission" date="2021-04" db="EMBL/GenBank/DDBJ databases">
        <authorList>
            <person name="Gilroy R."/>
        </authorList>
    </citation>
    <scope>NUCLEOTIDE SEQUENCE</scope>
    <source>
        <strain evidence="3">CHK33-7979</strain>
    </source>
</reference>
<proteinExistence type="predicted"/>
<dbReference type="Proteomes" id="UP000886824">
    <property type="component" value="Unassembled WGS sequence"/>
</dbReference>
<evidence type="ECO:0000256" key="1">
    <source>
        <dbReference type="SAM" id="MobiDB-lite"/>
    </source>
</evidence>
<accession>A0A9D1Z273</accession>
<dbReference type="EMBL" id="DXCX01000015">
    <property type="protein sequence ID" value="HIY72557.1"/>
    <property type="molecule type" value="Genomic_DNA"/>
</dbReference>
<name>A0A9D1Z273_9FIRM</name>
<comment type="caution">
    <text evidence="3">The sequence shown here is derived from an EMBL/GenBank/DDBJ whole genome shotgun (WGS) entry which is preliminary data.</text>
</comment>
<organism evidence="3 4">
    <name type="scientific">Candidatus Intestinimonas merdavium</name>
    <dbReference type="NCBI Taxonomy" id="2838622"/>
    <lineage>
        <taxon>Bacteria</taxon>
        <taxon>Bacillati</taxon>
        <taxon>Bacillota</taxon>
        <taxon>Clostridia</taxon>
        <taxon>Eubacteriales</taxon>
        <taxon>Intestinimonas</taxon>
    </lineage>
</organism>
<feature type="compositionally biased region" description="Basic and acidic residues" evidence="1">
    <location>
        <begin position="1"/>
        <end position="15"/>
    </location>
</feature>
<feature type="region of interest" description="Disordered" evidence="1">
    <location>
        <begin position="1"/>
        <end position="20"/>
    </location>
</feature>
<evidence type="ECO:0000313" key="3">
    <source>
        <dbReference type="EMBL" id="HIY72557.1"/>
    </source>
</evidence>
<feature type="transmembrane region" description="Helical" evidence="2">
    <location>
        <begin position="27"/>
        <end position="46"/>
    </location>
</feature>
<gene>
    <name evidence="3" type="ORF">H9826_01100</name>
</gene>
<feature type="transmembrane region" description="Helical" evidence="2">
    <location>
        <begin position="85"/>
        <end position="106"/>
    </location>
</feature>
<evidence type="ECO:0000313" key="4">
    <source>
        <dbReference type="Proteomes" id="UP000886824"/>
    </source>
</evidence>
<dbReference type="AlphaFoldDB" id="A0A9D1Z273"/>
<feature type="transmembrane region" description="Helical" evidence="2">
    <location>
        <begin position="52"/>
        <end position="73"/>
    </location>
</feature>
<keyword evidence="2" id="KW-0812">Transmembrane</keyword>
<reference evidence="3" key="1">
    <citation type="journal article" date="2021" name="PeerJ">
        <title>Extensive microbial diversity within the chicken gut microbiome revealed by metagenomics and culture.</title>
        <authorList>
            <person name="Gilroy R."/>
            <person name="Ravi A."/>
            <person name="Getino M."/>
            <person name="Pursley I."/>
            <person name="Horton D.L."/>
            <person name="Alikhan N.F."/>
            <person name="Baker D."/>
            <person name="Gharbi K."/>
            <person name="Hall N."/>
            <person name="Watson M."/>
            <person name="Adriaenssens E.M."/>
            <person name="Foster-Nyarko E."/>
            <person name="Jarju S."/>
            <person name="Secka A."/>
            <person name="Antonio M."/>
            <person name="Oren A."/>
            <person name="Chaudhuri R.R."/>
            <person name="La Ragione R."/>
            <person name="Hildebrand F."/>
            <person name="Pallen M.J."/>
        </authorList>
    </citation>
    <scope>NUCLEOTIDE SEQUENCE</scope>
    <source>
        <strain evidence="3">CHK33-7979</strain>
    </source>
</reference>
<keyword evidence="2" id="KW-1133">Transmembrane helix</keyword>
<keyword evidence="2" id="KW-0472">Membrane</keyword>
<evidence type="ECO:0000256" key="2">
    <source>
        <dbReference type="SAM" id="Phobius"/>
    </source>
</evidence>
<protein>
    <submittedName>
        <fullName evidence="3">Uncharacterized protein</fullName>
    </submittedName>
</protein>